<keyword evidence="4" id="KW-1185">Reference proteome</keyword>
<evidence type="ECO:0000259" key="1">
    <source>
        <dbReference type="Pfam" id="PF01548"/>
    </source>
</evidence>
<organism evidence="3 4">
    <name type="scientific">Fulvimarina manganoxydans</name>
    <dbReference type="NCBI Taxonomy" id="937218"/>
    <lineage>
        <taxon>Bacteria</taxon>
        <taxon>Pseudomonadati</taxon>
        <taxon>Pseudomonadota</taxon>
        <taxon>Alphaproteobacteria</taxon>
        <taxon>Hyphomicrobiales</taxon>
        <taxon>Aurantimonadaceae</taxon>
        <taxon>Fulvimarina</taxon>
    </lineage>
</organism>
<dbReference type="InterPro" id="IPR003346">
    <property type="entry name" value="Transposase_20"/>
</dbReference>
<dbReference type="GO" id="GO:0003677">
    <property type="term" value="F:DNA binding"/>
    <property type="evidence" value="ECO:0007669"/>
    <property type="project" value="InterPro"/>
</dbReference>
<proteinExistence type="predicted"/>
<gene>
    <name evidence="3" type="ORF">SAMN06297251_1531</name>
</gene>
<feature type="domain" description="Transposase IS116/IS110/IS902 C-terminal" evidence="2">
    <location>
        <begin position="191"/>
        <end position="273"/>
    </location>
</feature>
<accession>A0A1W2F1Y0</accession>
<dbReference type="Proteomes" id="UP000192656">
    <property type="component" value="Unassembled WGS sequence"/>
</dbReference>
<dbReference type="Pfam" id="PF02371">
    <property type="entry name" value="Transposase_20"/>
    <property type="match status" value="1"/>
</dbReference>
<name>A0A1W2F1Y0_9HYPH</name>
<dbReference type="PANTHER" id="PTHR33055">
    <property type="entry name" value="TRANSPOSASE FOR INSERTION SEQUENCE ELEMENT IS1111A"/>
    <property type="match status" value="1"/>
</dbReference>
<sequence>MTIHQTVLGCDISKSFLDVFDPRSQRCERIANDKHAIEAFAASLAGTDCLVVFEATGVHDRLLRHALGEHGIAARRLNPVQARRFAEMRGRLAKTDRIDATSLSDFGKMVQPNPDPAPSRDRERLAALARRRDQLVELRALEKRHRADAFDASIIADIDVVIESLGNRIAAIETEIDRHTRRDVELTAELKRLTSAPGVGKITALTLVAHLPELGSLTPKKIGALAGLAPFNNDSGHRRGRKHIKGGRRRVRNALYMAALGAIRANTRFKSFFNAVTDRSGSKKVAIIAVARKLLTVLNAMQRDKKAFA</sequence>
<evidence type="ECO:0000313" key="4">
    <source>
        <dbReference type="Proteomes" id="UP000192656"/>
    </source>
</evidence>
<protein>
    <submittedName>
        <fullName evidence="3">Transposase</fullName>
    </submittedName>
</protein>
<evidence type="ECO:0000313" key="3">
    <source>
        <dbReference type="EMBL" id="SMD15914.1"/>
    </source>
</evidence>
<dbReference type="AlphaFoldDB" id="A0A1W2F1Y0"/>
<feature type="domain" description="Transposase IS110-like N-terminal" evidence="1">
    <location>
        <begin position="10"/>
        <end position="144"/>
    </location>
</feature>
<dbReference type="OrthoDB" id="8261795at2"/>
<dbReference type="RefSeq" id="WP_084413150.1">
    <property type="nucleotide sequence ID" value="NZ_FWXR01000053.1"/>
</dbReference>
<dbReference type="GO" id="GO:0006313">
    <property type="term" value="P:DNA transposition"/>
    <property type="evidence" value="ECO:0007669"/>
    <property type="project" value="InterPro"/>
</dbReference>
<reference evidence="3 4" key="1">
    <citation type="submission" date="2017-04" db="EMBL/GenBank/DDBJ databases">
        <authorList>
            <person name="Afonso C.L."/>
            <person name="Miller P.J."/>
            <person name="Scott M.A."/>
            <person name="Spackman E."/>
            <person name="Goraichik I."/>
            <person name="Dimitrov K.M."/>
            <person name="Suarez D.L."/>
            <person name="Swayne D.E."/>
        </authorList>
    </citation>
    <scope>NUCLEOTIDE SEQUENCE [LARGE SCALE GENOMIC DNA]</scope>
    <source>
        <strain evidence="3 4">CGMCC 1.10972</strain>
    </source>
</reference>
<dbReference type="NCBIfam" id="NF033542">
    <property type="entry name" value="transpos_IS110"/>
    <property type="match status" value="1"/>
</dbReference>
<evidence type="ECO:0000259" key="2">
    <source>
        <dbReference type="Pfam" id="PF02371"/>
    </source>
</evidence>
<dbReference type="GO" id="GO:0004803">
    <property type="term" value="F:transposase activity"/>
    <property type="evidence" value="ECO:0007669"/>
    <property type="project" value="InterPro"/>
</dbReference>
<dbReference type="InterPro" id="IPR002525">
    <property type="entry name" value="Transp_IS110-like_N"/>
</dbReference>
<dbReference type="EMBL" id="FWXR01000053">
    <property type="protein sequence ID" value="SMD15914.1"/>
    <property type="molecule type" value="Genomic_DNA"/>
</dbReference>
<dbReference type="Pfam" id="PF01548">
    <property type="entry name" value="DEDD_Tnp_IS110"/>
    <property type="match status" value="1"/>
</dbReference>
<dbReference type="InterPro" id="IPR047650">
    <property type="entry name" value="Transpos_IS110"/>
</dbReference>
<dbReference type="PANTHER" id="PTHR33055:SF13">
    <property type="entry name" value="TRANSPOSASE"/>
    <property type="match status" value="1"/>
</dbReference>